<dbReference type="PANTHER" id="PTHR15175:SF0">
    <property type="entry name" value="SH3 DOMAIN-CONTAINING PROTEIN C23A1.17"/>
    <property type="match status" value="1"/>
</dbReference>
<evidence type="ECO:0000256" key="7">
    <source>
        <dbReference type="PROSITE-ProRule" id="PRU00339"/>
    </source>
</evidence>
<feature type="repeat" description="TPR" evidence="7">
    <location>
        <begin position="39"/>
        <end position="72"/>
    </location>
</feature>
<evidence type="ECO:0000256" key="4">
    <source>
        <dbReference type="ARBA" id="ARBA00022490"/>
    </source>
</evidence>
<organism evidence="9 10">
    <name type="scientific">Tetrapyrgos nigripes</name>
    <dbReference type="NCBI Taxonomy" id="182062"/>
    <lineage>
        <taxon>Eukaryota</taxon>
        <taxon>Fungi</taxon>
        <taxon>Dikarya</taxon>
        <taxon>Basidiomycota</taxon>
        <taxon>Agaricomycotina</taxon>
        <taxon>Agaricomycetes</taxon>
        <taxon>Agaricomycetidae</taxon>
        <taxon>Agaricales</taxon>
        <taxon>Marasmiineae</taxon>
        <taxon>Marasmiaceae</taxon>
        <taxon>Tetrapyrgos</taxon>
    </lineage>
</organism>
<protein>
    <submittedName>
        <fullName evidence="9">Uncharacterized protein</fullName>
    </submittedName>
</protein>
<keyword evidence="6 7" id="KW-0802">TPR repeat</keyword>
<comment type="subcellular location">
    <subcellularLocation>
        <location evidence="1">Cytoplasm</location>
    </subcellularLocation>
</comment>
<accession>A0A8H5GWY2</accession>
<keyword evidence="10" id="KW-1185">Reference proteome</keyword>
<dbReference type="InterPro" id="IPR019734">
    <property type="entry name" value="TPR_rpt"/>
</dbReference>
<dbReference type="PROSITE" id="PS50005">
    <property type="entry name" value="TPR"/>
    <property type="match status" value="1"/>
</dbReference>
<dbReference type="SUPFAM" id="SSF48452">
    <property type="entry name" value="TPR-like"/>
    <property type="match status" value="1"/>
</dbReference>
<evidence type="ECO:0000256" key="1">
    <source>
        <dbReference type="ARBA" id="ARBA00004496"/>
    </source>
</evidence>
<dbReference type="AlphaFoldDB" id="A0A8H5GWY2"/>
<keyword evidence="4" id="KW-0963">Cytoplasm</keyword>
<dbReference type="Gene3D" id="1.25.40.10">
    <property type="entry name" value="Tetratricopeptide repeat domain"/>
    <property type="match status" value="1"/>
</dbReference>
<reference evidence="9 10" key="1">
    <citation type="journal article" date="2020" name="ISME J.">
        <title>Uncovering the hidden diversity of litter-decomposition mechanisms in mushroom-forming fungi.</title>
        <authorList>
            <person name="Floudas D."/>
            <person name="Bentzer J."/>
            <person name="Ahren D."/>
            <person name="Johansson T."/>
            <person name="Persson P."/>
            <person name="Tunlid A."/>
        </authorList>
    </citation>
    <scope>NUCLEOTIDE SEQUENCE [LARGE SCALE GENOMIC DNA]</scope>
    <source>
        <strain evidence="9 10">CBS 291.85</strain>
    </source>
</reference>
<evidence type="ECO:0000256" key="8">
    <source>
        <dbReference type="SAM" id="MobiDB-lite"/>
    </source>
</evidence>
<dbReference type="Pfam" id="PF13181">
    <property type="entry name" value="TPR_8"/>
    <property type="match status" value="1"/>
</dbReference>
<evidence type="ECO:0000256" key="3">
    <source>
        <dbReference type="ARBA" id="ARBA00022443"/>
    </source>
</evidence>
<dbReference type="PANTHER" id="PTHR15175">
    <property type="entry name" value="NEUTROPHIL CYTOSOLIC FACTOR 2, NEUTROPHIL NADPH OXIDASE FACTOR 2"/>
    <property type="match status" value="1"/>
</dbReference>
<proteinExistence type="inferred from homology"/>
<sequence>MALAALKQELEVWDSALEAFDSRDYENALKIFESFADTSKIIANIGLIRVLQEEYELAVKSFTRAVELDRFLAMAYFQRGVCHLHLTQFEKAAEDFGDAEICLRSNASINYEELGLDFVLYAAEILFNKAKALVHLDRTEEGLTFLRRAVSSSSEQSHAIIKDATADTIKGMDAFAIPDGILFRPSPSKRKFLEEYEISVSSSHPSKSGKYSSPPSPGLSERAKSDVSSTCAPSSGSEAPSKKRSFRSFSTALDAASTSHPLRSDLNKVMGPDLLLPTTEISTIPCAGVRIPYGKLTGLMAWRLVVSLEDESPELSRRQKQKQKDWTNVPRPAVVANFILDTGSAHSHVPQQTLRALGYKGSFKAGTEVTLCIQGIKTKCVIARYGEAGRLGGQFMTSGSLTFYFDAKLNAPVLYVGDVNERPTDIPRTVTIDSERKSRRRSFRDSVQNLLLSLNFLRDAETKT</sequence>
<feature type="region of interest" description="Disordered" evidence="8">
    <location>
        <begin position="202"/>
        <end position="244"/>
    </location>
</feature>
<name>A0A8H5GWY2_9AGAR</name>
<comment type="caution">
    <text evidence="9">The sequence shown here is derived from an EMBL/GenBank/DDBJ whole genome shotgun (WGS) entry which is preliminary data.</text>
</comment>
<gene>
    <name evidence="9" type="ORF">D9758_005185</name>
</gene>
<dbReference type="InterPro" id="IPR051864">
    <property type="entry name" value="NCF2_NOXA1"/>
</dbReference>
<dbReference type="SMART" id="SM00028">
    <property type="entry name" value="TPR"/>
    <property type="match status" value="3"/>
</dbReference>
<evidence type="ECO:0000313" key="10">
    <source>
        <dbReference type="Proteomes" id="UP000559256"/>
    </source>
</evidence>
<dbReference type="EMBL" id="JAACJM010000005">
    <property type="protein sequence ID" value="KAF5372613.1"/>
    <property type="molecule type" value="Genomic_DNA"/>
</dbReference>
<keyword evidence="3" id="KW-0728">SH3 domain</keyword>
<feature type="compositionally biased region" description="Polar residues" evidence="8">
    <location>
        <begin position="226"/>
        <end position="238"/>
    </location>
</feature>
<dbReference type="OrthoDB" id="9450131at2759"/>
<comment type="similarity">
    <text evidence="2">Belongs to the NCF2/NOXA1 family.</text>
</comment>
<dbReference type="FunFam" id="1.25.40.10:FF:000017">
    <property type="entry name" value="NADPH oxidase regulator NoxR"/>
    <property type="match status" value="1"/>
</dbReference>
<dbReference type="Proteomes" id="UP000559256">
    <property type="component" value="Unassembled WGS sequence"/>
</dbReference>
<evidence type="ECO:0000256" key="5">
    <source>
        <dbReference type="ARBA" id="ARBA00022737"/>
    </source>
</evidence>
<keyword evidence="5" id="KW-0677">Repeat</keyword>
<evidence type="ECO:0000256" key="6">
    <source>
        <dbReference type="ARBA" id="ARBA00022803"/>
    </source>
</evidence>
<evidence type="ECO:0000256" key="2">
    <source>
        <dbReference type="ARBA" id="ARBA00008051"/>
    </source>
</evidence>
<evidence type="ECO:0000313" key="9">
    <source>
        <dbReference type="EMBL" id="KAF5372613.1"/>
    </source>
</evidence>
<feature type="compositionally biased region" description="Low complexity" evidence="8">
    <location>
        <begin position="202"/>
        <end position="213"/>
    </location>
</feature>
<dbReference type="GO" id="GO:0005737">
    <property type="term" value="C:cytoplasm"/>
    <property type="evidence" value="ECO:0007669"/>
    <property type="project" value="UniProtKB-SubCell"/>
</dbReference>
<dbReference type="InterPro" id="IPR011990">
    <property type="entry name" value="TPR-like_helical_dom_sf"/>
</dbReference>